<dbReference type="EMBL" id="MAYW01000067">
    <property type="protein sequence ID" value="ODS32344.1"/>
    <property type="molecule type" value="Genomic_DNA"/>
</dbReference>
<gene>
    <name evidence="1" type="ORF">SCARUB_02540</name>
</gene>
<accession>A0A1E3XBK8</accession>
<name>A0A1E3XBK8_9BACT</name>
<organism evidence="1 2">
    <name type="scientific">Candidatus Scalindua rubra</name>
    <dbReference type="NCBI Taxonomy" id="1872076"/>
    <lineage>
        <taxon>Bacteria</taxon>
        <taxon>Pseudomonadati</taxon>
        <taxon>Planctomycetota</taxon>
        <taxon>Candidatus Brocadiia</taxon>
        <taxon>Candidatus Brocadiales</taxon>
        <taxon>Candidatus Scalinduaceae</taxon>
        <taxon>Candidatus Scalindua</taxon>
    </lineage>
</organism>
<proteinExistence type="predicted"/>
<comment type="caution">
    <text evidence="1">The sequence shown here is derived from an EMBL/GenBank/DDBJ whole genome shotgun (WGS) entry which is preliminary data.</text>
</comment>
<protein>
    <submittedName>
        <fullName evidence="1">Uncharacterized protein</fullName>
    </submittedName>
</protein>
<evidence type="ECO:0000313" key="2">
    <source>
        <dbReference type="Proteomes" id="UP000094056"/>
    </source>
</evidence>
<sequence>MKPLIDARLRYIIKVNINTDPKELIEVIEELCRRPEIKEEKVHKNQKQTKIMTFYLQFLYFFQHS</sequence>
<dbReference type="AlphaFoldDB" id="A0A1E3XBK8"/>
<dbReference type="Proteomes" id="UP000094056">
    <property type="component" value="Unassembled WGS sequence"/>
</dbReference>
<reference evidence="1 2" key="1">
    <citation type="submission" date="2016-07" db="EMBL/GenBank/DDBJ databases">
        <title>Draft genome of Scalindua rubra, obtained from a brine-seawater interface in the Red Sea, sheds light on salt adaptation in anammox bacteria.</title>
        <authorList>
            <person name="Speth D.R."/>
            <person name="Lagkouvardos I."/>
            <person name="Wang Y."/>
            <person name="Qian P.-Y."/>
            <person name="Dutilh B.E."/>
            <person name="Jetten M.S."/>
        </authorList>
    </citation>
    <scope>NUCLEOTIDE SEQUENCE [LARGE SCALE GENOMIC DNA]</scope>
    <source>
        <strain evidence="1">BSI-1</strain>
    </source>
</reference>
<evidence type="ECO:0000313" key="1">
    <source>
        <dbReference type="EMBL" id="ODS32344.1"/>
    </source>
</evidence>